<evidence type="ECO:0000256" key="5">
    <source>
        <dbReference type="ARBA" id="ARBA00022884"/>
    </source>
</evidence>
<dbReference type="PANTHER" id="PTHR43051">
    <property type="entry name" value="POLYNUCLEOTIDE ADENYLYLTRANSFERASE FAMILY PROTEIN"/>
    <property type="match status" value="1"/>
</dbReference>
<dbReference type="Pfam" id="PF12627">
    <property type="entry name" value="PolyA_pol_RNAbd"/>
    <property type="match status" value="1"/>
</dbReference>
<evidence type="ECO:0000256" key="1">
    <source>
        <dbReference type="ARBA" id="ARBA00022664"/>
    </source>
</evidence>
<dbReference type="AlphaFoldDB" id="A0A518ET60"/>
<reference evidence="13 14" key="1">
    <citation type="submission" date="2019-02" db="EMBL/GenBank/DDBJ databases">
        <title>Deep-cultivation of Planctomycetes and their phenomic and genomic characterization uncovers novel biology.</title>
        <authorList>
            <person name="Wiegand S."/>
            <person name="Jogler M."/>
            <person name="Boedeker C."/>
            <person name="Pinto D."/>
            <person name="Vollmers J."/>
            <person name="Rivas-Marin E."/>
            <person name="Kohn T."/>
            <person name="Peeters S.H."/>
            <person name="Heuer A."/>
            <person name="Rast P."/>
            <person name="Oberbeckmann S."/>
            <person name="Bunk B."/>
            <person name="Jeske O."/>
            <person name="Meyerdierks A."/>
            <person name="Storesund J.E."/>
            <person name="Kallscheuer N."/>
            <person name="Luecker S."/>
            <person name="Lage O.M."/>
            <person name="Pohl T."/>
            <person name="Merkel B.J."/>
            <person name="Hornburger P."/>
            <person name="Mueller R.-W."/>
            <person name="Bruemmer F."/>
            <person name="Labrenz M."/>
            <person name="Spormann A.M."/>
            <person name="Op den Camp H."/>
            <person name="Overmann J."/>
            <person name="Amann R."/>
            <person name="Jetten M.S.M."/>
            <person name="Mascher T."/>
            <person name="Medema M.H."/>
            <person name="Devos D.P."/>
            <person name="Kaster A.-K."/>
            <person name="Ovreas L."/>
            <person name="Rohde M."/>
            <person name="Galperin M.Y."/>
            <person name="Jogler C."/>
        </authorList>
    </citation>
    <scope>NUCLEOTIDE SEQUENCE [LARGE SCALE GENOMIC DNA]</scope>
    <source>
        <strain evidence="13 14">Poly30</strain>
    </source>
</reference>
<evidence type="ECO:0000313" key="13">
    <source>
        <dbReference type="EMBL" id="QDV07277.1"/>
    </source>
</evidence>
<feature type="region of interest" description="Disordered" evidence="9">
    <location>
        <begin position="441"/>
        <end position="473"/>
    </location>
</feature>
<evidence type="ECO:0000259" key="10">
    <source>
        <dbReference type="Pfam" id="PF01743"/>
    </source>
</evidence>
<dbReference type="PANTHER" id="PTHR43051:SF1">
    <property type="entry name" value="POLYNUCLEOTIDE ADENYLYLTRANSFERASE FAMILY PROTEIN"/>
    <property type="match status" value="1"/>
</dbReference>
<feature type="domain" description="Polymerase A arginine-rich C-terminal" evidence="11">
    <location>
        <begin position="364"/>
        <end position="469"/>
    </location>
</feature>
<dbReference type="SUPFAM" id="SSF81891">
    <property type="entry name" value="Poly A polymerase C-terminal region-like"/>
    <property type="match status" value="1"/>
</dbReference>
<comment type="similarity">
    <text evidence="7 8">Belongs to the tRNA nucleotidyltransferase/poly(A) polymerase family.</text>
</comment>
<evidence type="ECO:0000256" key="3">
    <source>
        <dbReference type="ARBA" id="ARBA00022741"/>
    </source>
</evidence>
<keyword evidence="2 7" id="KW-0808">Transferase</keyword>
<dbReference type="SUPFAM" id="SSF81301">
    <property type="entry name" value="Nucleotidyltransferase"/>
    <property type="match status" value="1"/>
</dbReference>
<dbReference type="CDD" id="cd05398">
    <property type="entry name" value="NT_ClassII-CCAase"/>
    <property type="match status" value="1"/>
</dbReference>
<feature type="compositionally biased region" description="Low complexity" evidence="9">
    <location>
        <begin position="1"/>
        <end position="11"/>
    </location>
</feature>
<proteinExistence type="inferred from homology"/>
<evidence type="ECO:0000313" key="14">
    <source>
        <dbReference type="Proteomes" id="UP000320390"/>
    </source>
</evidence>
<dbReference type="Gene3D" id="1.10.3090.10">
    <property type="entry name" value="cca-adding enzyme, domain 2"/>
    <property type="match status" value="1"/>
</dbReference>
<evidence type="ECO:0000256" key="2">
    <source>
        <dbReference type="ARBA" id="ARBA00022679"/>
    </source>
</evidence>
<dbReference type="Pfam" id="PF12626">
    <property type="entry name" value="PolyA_pol_arg_C"/>
    <property type="match status" value="1"/>
</dbReference>
<evidence type="ECO:0000256" key="8">
    <source>
        <dbReference type="RuleBase" id="RU003953"/>
    </source>
</evidence>
<name>A0A518ET60_9BACT</name>
<feature type="active site" evidence="7">
    <location>
        <position position="94"/>
    </location>
</feature>
<dbReference type="InterPro" id="IPR002646">
    <property type="entry name" value="PolA_pol_head_dom"/>
</dbReference>
<evidence type="ECO:0000256" key="7">
    <source>
        <dbReference type="HAMAP-Rule" id="MF_00957"/>
    </source>
</evidence>
<comment type="catalytic activity">
    <reaction evidence="7">
        <text>RNA(n) + ATP = RNA(n)-3'-adenine ribonucleotide + diphosphate</text>
        <dbReference type="Rhea" id="RHEA:11332"/>
        <dbReference type="Rhea" id="RHEA-COMP:14527"/>
        <dbReference type="Rhea" id="RHEA-COMP:17347"/>
        <dbReference type="ChEBI" id="CHEBI:30616"/>
        <dbReference type="ChEBI" id="CHEBI:33019"/>
        <dbReference type="ChEBI" id="CHEBI:140395"/>
        <dbReference type="ChEBI" id="CHEBI:173115"/>
        <dbReference type="EC" id="2.7.7.19"/>
    </reaction>
</comment>
<dbReference type="InterPro" id="IPR032828">
    <property type="entry name" value="PolyA_RNA-bd"/>
</dbReference>
<evidence type="ECO:0000259" key="12">
    <source>
        <dbReference type="Pfam" id="PF12627"/>
    </source>
</evidence>
<keyword evidence="5 7" id="KW-0694">RNA-binding</keyword>
<dbReference type="OrthoDB" id="9805698at2"/>
<evidence type="ECO:0000259" key="11">
    <source>
        <dbReference type="Pfam" id="PF12626"/>
    </source>
</evidence>
<protein>
    <recommendedName>
        <fullName evidence="7">Poly(A) polymerase I</fullName>
        <shortName evidence="7">PAP I</shortName>
        <ecNumber evidence="7">2.7.7.19</ecNumber>
    </recommendedName>
</protein>
<keyword evidence="4 7" id="KW-0067">ATP-binding</keyword>
<feature type="compositionally biased region" description="Basic residues" evidence="9">
    <location>
        <begin position="456"/>
        <end position="473"/>
    </location>
</feature>
<dbReference type="InterPro" id="IPR025866">
    <property type="entry name" value="PolyA_pol_arg_C_dom"/>
</dbReference>
<dbReference type="GO" id="GO:1990817">
    <property type="term" value="F:poly(A) RNA polymerase activity"/>
    <property type="evidence" value="ECO:0007669"/>
    <property type="project" value="UniProtKB-UniRule"/>
</dbReference>
<dbReference type="Pfam" id="PF01743">
    <property type="entry name" value="PolyA_pol"/>
    <property type="match status" value="1"/>
</dbReference>
<evidence type="ECO:0000256" key="4">
    <source>
        <dbReference type="ARBA" id="ARBA00022840"/>
    </source>
</evidence>
<sequence>MSRRTSNTRGRSGSGRKPRTQIHDAPDVVRRQRGRLSKKKVDVPRIPADTIDPDRLDRDATRVVKRLQQHGYEAYFVGGCVRDLLIGRQPKDFDVATSARPSEVRRIFRNCRIIGRRFKLAHVFYGDHIIETATFRAAPQDEAQSDDDDLLIVDDNEYGTAESDARRRDFTVNALFLDPTTHEILDHVGGLKDLEARMLTTIGDPEVRMAEDPVRILRAIKFATRLDLEIDDPTWNAMCDVSEDLEKAAPPRVLEEIMRLTRSGTSSSAFQMLRDVNALAVLIPQLEEYLGLEDDIPERAEPFWDLLSALDARVQAEPNDPPSSGLLIATLFLLPFQLAINEEYDRHEAVEVLDARTRSTVAWEVLEPMSAAARLSRKDFASARRILVAQQNFTSPPERFSEVLFARSEEFPDAYELFKLHSQSRGVGRDLVEGWRERWERAKSAPADEIDDERRKTRTRKRRRKRRRRGGSR</sequence>
<dbReference type="InterPro" id="IPR043519">
    <property type="entry name" value="NT_sf"/>
</dbReference>
<dbReference type="GO" id="GO:0043633">
    <property type="term" value="P:polyadenylation-dependent RNA catabolic process"/>
    <property type="evidence" value="ECO:0007669"/>
    <property type="project" value="InterPro"/>
</dbReference>
<feature type="active site" evidence="7">
    <location>
        <position position="169"/>
    </location>
</feature>
<dbReference type="InterPro" id="IPR010206">
    <property type="entry name" value="PolA_pol_I"/>
</dbReference>
<dbReference type="Gene3D" id="3.30.460.10">
    <property type="entry name" value="Beta Polymerase, domain 2"/>
    <property type="match status" value="1"/>
</dbReference>
<dbReference type="EC" id="2.7.7.19" evidence="7"/>
<dbReference type="EMBL" id="CP036434">
    <property type="protein sequence ID" value="QDV07277.1"/>
    <property type="molecule type" value="Genomic_DNA"/>
</dbReference>
<keyword evidence="13" id="KW-0548">Nucleotidyltransferase</keyword>
<evidence type="ECO:0000256" key="6">
    <source>
        <dbReference type="ARBA" id="ARBA00023163"/>
    </source>
</evidence>
<feature type="domain" description="Poly A polymerase head" evidence="10">
    <location>
        <begin position="74"/>
        <end position="199"/>
    </location>
</feature>
<evidence type="ECO:0000256" key="9">
    <source>
        <dbReference type="SAM" id="MobiDB-lite"/>
    </source>
</evidence>
<dbReference type="GO" id="GO:0006397">
    <property type="term" value="P:mRNA processing"/>
    <property type="evidence" value="ECO:0007669"/>
    <property type="project" value="UniProtKB-KW"/>
</dbReference>
<comment type="function">
    <text evidence="7">Adds poly(A) tail to the 3' end of many RNAs, which usually targets these RNAs for decay. Plays a significant role in the global control of gene expression, through influencing the rate of transcript degradation, and in the general RNA quality control.</text>
</comment>
<dbReference type="RefSeq" id="WP_145198191.1">
    <property type="nucleotide sequence ID" value="NZ_CP036434.1"/>
</dbReference>
<dbReference type="NCBIfam" id="TIGR01942">
    <property type="entry name" value="pcnB"/>
    <property type="match status" value="1"/>
</dbReference>
<dbReference type="InterPro" id="IPR052191">
    <property type="entry name" value="tRNA_ntf/polyA_polymerase_I"/>
</dbReference>
<feature type="compositionally biased region" description="Basic and acidic residues" evidence="9">
    <location>
        <begin position="21"/>
        <end position="30"/>
    </location>
</feature>
<dbReference type="HAMAP" id="MF_00957">
    <property type="entry name" value="PolyA_pol"/>
    <property type="match status" value="1"/>
</dbReference>
<feature type="region of interest" description="Disordered" evidence="9">
    <location>
        <begin position="1"/>
        <end position="41"/>
    </location>
</feature>
<keyword evidence="3 7" id="KW-0547">Nucleotide-binding</keyword>
<dbReference type="GO" id="GO:0003723">
    <property type="term" value="F:RNA binding"/>
    <property type="evidence" value="ECO:0007669"/>
    <property type="project" value="UniProtKB-UniRule"/>
</dbReference>
<gene>
    <name evidence="7 13" type="primary">pcnB</name>
    <name evidence="13" type="ORF">Poly30_27970</name>
</gene>
<dbReference type="GO" id="GO:0005524">
    <property type="term" value="F:ATP binding"/>
    <property type="evidence" value="ECO:0007669"/>
    <property type="project" value="UniProtKB-UniRule"/>
</dbReference>
<feature type="active site" evidence="7">
    <location>
        <position position="92"/>
    </location>
</feature>
<keyword evidence="6 7" id="KW-0804">Transcription</keyword>
<feature type="domain" description="tRNA nucleotidyltransferase/poly(A) polymerase RNA and SrmB- binding" evidence="12">
    <location>
        <begin position="228"/>
        <end position="289"/>
    </location>
</feature>
<organism evidence="13 14">
    <name type="scientific">Saltatorellus ferox</name>
    <dbReference type="NCBI Taxonomy" id="2528018"/>
    <lineage>
        <taxon>Bacteria</taxon>
        <taxon>Pseudomonadati</taxon>
        <taxon>Planctomycetota</taxon>
        <taxon>Planctomycetia</taxon>
        <taxon>Planctomycetia incertae sedis</taxon>
        <taxon>Saltatorellus</taxon>
    </lineage>
</organism>
<accession>A0A518ET60</accession>
<keyword evidence="1 7" id="KW-0507">mRNA processing</keyword>
<dbReference type="Proteomes" id="UP000320390">
    <property type="component" value="Chromosome"/>
</dbReference>
<keyword evidence="14" id="KW-1185">Reference proteome</keyword>